<dbReference type="InterPro" id="IPR029151">
    <property type="entry name" value="Sensor-like_sf"/>
</dbReference>
<dbReference type="PANTHER" id="PTHR43065">
    <property type="entry name" value="SENSOR HISTIDINE KINASE"/>
    <property type="match status" value="1"/>
</dbReference>
<dbReference type="PROSITE" id="PS50109">
    <property type="entry name" value="HIS_KIN"/>
    <property type="match status" value="1"/>
</dbReference>
<dbReference type="CDD" id="cd00082">
    <property type="entry name" value="HisKA"/>
    <property type="match status" value="1"/>
</dbReference>
<feature type="transmembrane region" description="Helical" evidence="9">
    <location>
        <begin position="6"/>
        <end position="27"/>
    </location>
</feature>
<dbReference type="SUPFAM" id="SSF55874">
    <property type="entry name" value="ATPase domain of HSP90 chaperone/DNA topoisomerase II/histidine kinase"/>
    <property type="match status" value="1"/>
</dbReference>
<proteinExistence type="predicted"/>
<dbReference type="EMBL" id="FLRA01000010">
    <property type="protein sequence ID" value="SBT17329.1"/>
    <property type="molecule type" value="Genomic_DNA"/>
</dbReference>
<evidence type="ECO:0000256" key="6">
    <source>
        <dbReference type="ARBA" id="ARBA00022692"/>
    </source>
</evidence>
<dbReference type="SMART" id="SM00387">
    <property type="entry name" value="HATPase_c"/>
    <property type="match status" value="1"/>
</dbReference>
<evidence type="ECO:0000313" key="14">
    <source>
        <dbReference type="Proteomes" id="UP000092871"/>
    </source>
</evidence>
<dbReference type="Pfam" id="PF21623">
    <property type="entry name" value="HK_sensor_dom_bact"/>
    <property type="match status" value="1"/>
</dbReference>
<feature type="coiled-coil region" evidence="8">
    <location>
        <begin position="340"/>
        <end position="370"/>
    </location>
</feature>
<keyword evidence="9" id="KW-0472">Membrane</keyword>
<accession>A0A1C3JQM0</accession>
<dbReference type="InterPro" id="IPR036890">
    <property type="entry name" value="HATPase_C_sf"/>
</dbReference>
<dbReference type="PRINTS" id="PR00344">
    <property type="entry name" value="BCTRLSENSOR"/>
</dbReference>
<dbReference type="EMBL" id="FLRB01000016">
    <property type="protein sequence ID" value="SBT22227.1"/>
    <property type="molecule type" value="Genomic_DNA"/>
</dbReference>
<evidence type="ECO:0000256" key="5">
    <source>
        <dbReference type="ARBA" id="ARBA00022553"/>
    </source>
</evidence>
<keyword evidence="5" id="KW-0597">Phosphoprotein</keyword>
<comment type="subcellular location">
    <subcellularLocation>
        <location evidence="2">Cell membrane</location>
        <topology evidence="2">Multi-pass membrane protein</topology>
    </subcellularLocation>
</comment>
<dbReference type="InterPro" id="IPR003661">
    <property type="entry name" value="HisK_dim/P_dom"/>
</dbReference>
<evidence type="ECO:0000313" key="11">
    <source>
        <dbReference type="EMBL" id="SBT17329.1"/>
    </source>
</evidence>
<evidence type="ECO:0000256" key="4">
    <source>
        <dbReference type="ARBA" id="ARBA00022475"/>
    </source>
</evidence>
<feature type="transmembrane region" description="Helical" evidence="9">
    <location>
        <begin position="307"/>
        <end position="330"/>
    </location>
</feature>
<evidence type="ECO:0000256" key="2">
    <source>
        <dbReference type="ARBA" id="ARBA00004651"/>
    </source>
</evidence>
<organism evidence="11 14">
    <name type="scientific">Marinomonas gallaica</name>
    <dbReference type="NCBI Taxonomy" id="1806667"/>
    <lineage>
        <taxon>Bacteria</taxon>
        <taxon>Pseudomonadati</taxon>
        <taxon>Pseudomonadota</taxon>
        <taxon>Gammaproteobacteria</taxon>
        <taxon>Oceanospirillales</taxon>
        <taxon>Oceanospirillaceae</taxon>
        <taxon>Marinomonas</taxon>
    </lineage>
</organism>
<dbReference type="InterPro" id="IPR048760">
    <property type="entry name" value="VP0354-like_sensor_dom"/>
</dbReference>
<keyword evidence="7 9" id="KW-1133">Transmembrane helix</keyword>
<dbReference type="SUPFAM" id="SSF47384">
    <property type="entry name" value="Homodimeric domain of signal transducing histidine kinase"/>
    <property type="match status" value="1"/>
</dbReference>
<keyword evidence="8" id="KW-0175">Coiled coil</keyword>
<evidence type="ECO:0000256" key="1">
    <source>
        <dbReference type="ARBA" id="ARBA00000085"/>
    </source>
</evidence>
<feature type="domain" description="Histidine kinase" evidence="10">
    <location>
        <begin position="386"/>
        <end position="607"/>
    </location>
</feature>
<name>A0A1C3JQM0_9GAMM</name>
<dbReference type="EC" id="2.7.13.3" evidence="3"/>
<dbReference type="SMART" id="SM00388">
    <property type="entry name" value="HisKA"/>
    <property type="match status" value="1"/>
</dbReference>
<dbReference type="Gene3D" id="1.10.287.130">
    <property type="match status" value="1"/>
</dbReference>
<dbReference type="InterPro" id="IPR036097">
    <property type="entry name" value="HisK_dim/P_sf"/>
</dbReference>
<reference evidence="12 13" key="1">
    <citation type="submission" date="2016-06" db="EMBL/GenBank/DDBJ databases">
        <authorList>
            <person name="Rodrigo-Torres L."/>
            <person name="Arahal D.R."/>
        </authorList>
    </citation>
    <scope>NUCLEOTIDE SEQUENCE [LARGE SCALE GENOMIC DNA]</scope>
    <source>
        <strain evidence="12 13">CECT 5116</strain>
    </source>
</reference>
<evidence type="ECO:0000256" key="9">
    <source>
        <dbReference type="SAM" id="Phobius"/>
    </source>
</evidence>
<dbReference type="SUPFAM" id="SSF103190">
    <property type="entry name" value="Sensory domain-like"/>
    <property type="match status" value="2"/>
</dbReference>
<evidence type="ECO:0000259" key="10">
    <source>
        <dbReference type="PROSITE" id="PS50109"/>
    </source>
</evidence>
<dbReference type="InterPro" id="IPR004358">
    <property type="entry name" value="Sig_transdc_His_kin-like_C"/>
</dbReference>
<dbReference type="Gene3D" id="3.30.450.20">
    <property type="entry name" value="PAS domain"/>
    <property type="match status" value="2"/>
</dbReference>
<dbReference type="Proteomes" id="UP000092871">
    <property type="component" value="Unassembled WGS sequence"/>
</dbReference>
<dbReference type="Gene3D" id="3.30.565.10">
    <property type="entry name" value="Histidine kinase-like ATPase, C-terminal domain"/>
    <property type="match status" value="1"/>
</dbReference>
<keyword evidence="4" id="KW-1003">Cell membrane</keyword>
<evidence type="ECO:0000256" key="3">
    <source>
        <dbReference type="ARBA" id="ARBA00012438"/>
    </source>
</evidence>
<evidence type="ECO:0000313" key="12">
    <source>
        <dbReference type="EMBL" id="SBT22227.1"/>
    </source>
</evidence>
<dbReference type="Proteomes" id="UP000092840">
    <property type="component" value="Unassembled WGS sequence"/>
</dbReference>
<dbReference type="InterPro" id="IPR003594">
    <property type="entry name" value="HATPase_dom"/>
</dbReference>
<gene>
    <name evidence="11" type="primary">fixL</name>
    <name evidence="11" type="ORF">MGA5115_01439</name>
    <name evidence="12" type="ORF">MGA5116_02842</name>
</gene>
<dbReference type="InterPro" id="IPR005467">
    <property type="entry name" value="His_kinase_dom"/>
</dbReference>
<sequence>MNPKLIAIFVVPFVVMIALGVGTFQLWQAQYSEQLHSEQTELVNRGSVLMSRELGYMQQTVGYIGRVLEGYITPDKFESERIWRDRVAQYFTRAHALSPYISQLRWIGPTGHELVRVNTLNDSAEIVSSSGLQDKSNRYYFIQGMAYGNDAVLLTPIDLNVEQGTIVTPYEITIRASYKLYSADRKELGLLVVNYNLNYLFARLRTIQSDRNTLEMINSKGQWLLSQQPELEWMHLYGDILSSFTNAFPKAWTDVEKSRSLKESRLSDSRPFTSLPSYFNEELTGSPNHYFLSIVRQDVWQYKKLQMIFFVFLAGVIGYIFLTTVGMLLWRIETQRRQHLQQIESEKNQLEVAHYELEKNNQNLVALQNELVEQGKLNSLGLMVAGVGHELNTPLGGIRLSLSSLQNLMKRTINDANAEDVEVCNDMIGLAMQNLARATEIVAQFKRIATNQMNPEPETFNVLNMLKDTLSPLSSILKKYPSIDIKLEVEPSLNITSPQGVMSQVIQNLLLNALEHAFDKGQPGTITIAAKQEEDFVIEVSDNGKGIHDDILATIWEPFVTSGRGKQHTGLGLYMVHQWVTRLLNGHIEAANHKHGARFTIIVPNAKNPT</sequence>
<evidence type="ECO:0000313" key="13">
    <source>
        <dbReference type="Proteomes" id="UP000092840"/>
    </source>
</evidence>
<dbReference type="GO" id="GO:0000155">
    <property type="term" value="F:phosphorelay sensor kinase activity"/>
    <property type="evidence" value="ECO:0007669"/>
    <property type="project" value="InterPro"/>
</dbReference>
<evidence type="ECO:0000256" key="8">
    <source>
        <dbReference type="SAM" id="Coils"/>
    </source>
</evidence>
<reference evidence="11 14" key="2">
    <citation type="submission" date="2016-06" db="EMBL/GenBank/DDBJ databases">
        <authorList>
            <person name="Kjaerup R.B."/>
            <person name="Dalgaard T.S."/>
            <person name="Juul-Madsen H.R."/>
        </authorList>
    </citation>
    <scope>NUCLEOTIDE SEQUENCE [LARGE SCALE GENOMIC DNA]</scope>
    <source>
        <strain evidence="11 14">CECT 5115</strain>
    </source>
</reference>
<keyword evidence="13" id="KW-1185">Reference proteome</keyword>
<dbReference type="OrthoDB" id="2521613at2"/>
<comment type="catalytic activity">
    <reaction evidence="1">
        <text>ATP + protein L-histidine = ADP + protein N-phospho-L-histidine.</text>
        <dbReference type="EC" id="2.7.13.3"/>
    </reaction>
</comment>
<keyword evidence="11" id="KW-0808">Transferase</keyword>
<dbReference type="AlphaFoldDB" id="A0A1C3JQM0"/>
<protein>
    <recommendedName>
        <fullName evidence="3">histidine kinase</fullName>
        <ecNumber evidence="3">2.7.13.3</ecNumber>
    </recommendedName>
</protein>
<dbReference type="RefSeq" id="WP_067034082.1">
    <property type="nucleotide sequence ID" value="NZ_FLRA01000010.1"/>
</dbReference>
<keyword evidence="6 9" id="KW-0812">Transmembrane</keyword>
<dbReference type="Pfam" id="PF02518">
    <property type="entry name" value="HATPase_c"/>
    <property type="match status" value="1"/>
</dbReference>
<evidence type="ECO:0000256" key="7">
    <source>
        <dbReference type="ARBA" id="ARBA00022989"/>
    </source>
</evidence>
<dbReference type="GO" id="GO:0005886">
    <property type="term" value="C:plasma membrane"/>
    <property type="evidence" value="ECO:0007669"/>
    <property type="project" value="UniProtKB-SubCell"/>
</dbReference>